<keyword evidence="5" id="KW-1185">Reference proteome</keyword>
<feature type="transmembrane region" description="Helical" evidence="2">
    <location>
        <begin position="80"/>
        <end position="100"/>
    </location>
</feature>
<protein>
    <submittedName>
        <fullName evidence="4">Putative membrane protein</fullName>
    </submittedName>
</protein>
<evidence type="ECO:0000313" key="5">
    <source>
        <dbReference type="Proteomes" id="UP000198949"/>
    </source>
</evidence>
<dbReference type="AlphaFoldDB" id="A0A1G6WTP8"/>
<sequence length="494" mass="52534">MTGPGPDEVGPEAAAPQEESAPVLADVPYGPEAAGPSAPPPGVTRQRLHPLTPLLESFRFFAAAAAAVGFQVFTSQNFLFAVYIAVAAAVVGGIASLIALQYRGFVIWGPELHIYSGVFTRSHRTVPLDRLQSVDLARPLRARPFGLAQLNIEVAGGDGTDARLAYLKVDRALALRAELLGIAGRPIAPVPEVDPDADADAGDEPVASGPGALIPPVPVKRLAFASLLEALPVQVTALVLFGTAFAVSGAVFGFSTVATTVWFGFLAPALLGYAQSTIVTVNRFLRNCRFRLSRDGGSLLVERGLTDTSHETVPVDRVTGVTFDEPVLWRSRRWRRVEVWTAAVAQQGGGGAAKSTMMLPVGDPGQVALVAAEAVPDLPSVFETALPPRRARWRMPLRWKRTGATLHERVFVVRHGVMVNTHVAVPYARIQSVRVVQGPVQRLQGLATVRAMTAGGLGHDAVAYHRDAIEAVAMAAELRERADAAAALERPRLS</sequence>
<name>A0A1G6WTP8_9ACTN</name>
<accession>A0A1G6WTP8</accession>
<dbReference type="OrthoDB" id="3190163at2"/>
<feature type="transmembrane region" description="Helical" evidence="2">
    <location>
        <begin position="230"/>
        <end position="255"/>
    </location>
</feature>
<evidence type="ECO:0000256" key="2">
    <source>
        <dbReference type="SAM" id="Phobius"/>
    </source>
</evidence>
<dbReference type="PIRSF" id="PIRSF026631">
    <property type="entry name" value="UCP026631"/>
    <property type="match status" value="1"/>
</dbReference>
<dbReference type="Proteomes" id="UP000198949">
    <property type="component" value="Unassembled WGS sequence"/>
</dbReference>
<dbReference type="InterPro" id="IPR014529">
    <property type="entry name" value="UCP026631"/>
</dbReference>
<dbReference type="PANTHER" id="PTHR34473:SF2">
    <property type="entry name" value="UPF0699 TRANSMEMBRANE PROTEIN YDBT"/>
    <property type="match status" value="1"/>
</dbReference>
<dbReference type="PANTHER" id="PTHR34473">
    <property type="entry name" value="UPF0699 TRANSMEMBRANE PROTEIN YDBS"/>
    <property type="match status" value="1"/>
</dbReference>
<feature type="domain" description="YdbS-like PH" evidence="3">
    <location>
        <begin position="105"/>
        <end position="178"/>
    </location>
</feature>
<dbReference type="InterPro" id="IPR005182">
    <property type="entry name" value="YdbS-like_PH"/>
</dbReference>
<evidence type="ECO:0000259" key="3">
    <source>
        <dbReference type="Pfam" id="PF03703"/>
    </source>
</evidence>
<feature type="domain" description="YdbS-like PH" evidence="3">
    <location>
        <begin position="399"/>
        <end position="473"/>
    </location>
</feature>
<evidence type="ECO:0000256" key="1">
    <source>
        <dbReference type="SAM" id="MobiDB-lite"/>
    </source>
</evidence>
<dbReference type="STRING" id="58114.SAMN05216270_106174"/>
<dbReference type="EMBL" id="FNAD01000006">
    <property type="protein sequence ID" value="SDD68456.1"/>
    <property type="molecule type" value="Genomic_DNA"/>
</dbReference>
<feature type="region of interest" description="Disordered" evidence="1">
    <location>
        <begin position="1"/>
        <end position="46"/>
    </location>
</feature>
<dbReference type="Pfam" id="PF03703">
    <property type="entry name" value="bPH_2"/>
    <property type="match status" value="2"/>
</dbReference>
<keyword evidence="2" id="KW-1133">Transmembrane helix</keyword>
<keyword evidence="2" id="KW-0812">Transmembrane</keyword>
<evidence type="ECO:0000313" key="4">
    <source>
        <dbReference type="EMBL" id="SDD68456.1"/>
    </source>
</evidence>
<reference evidence="5" key="1">
    <citation type="submission" date="2016-10" db="EMBL/GenBank/DDBJ databases">
        <authorList>
            <person name="Varghese N."/>
            <person name="Submissions S."/>
        </authorList>
    </citation>
    <scope>NUCLEOTIDE SEQUENCE [LARGE SCALE GENOMIC DNA]</scope>
    <source>
        <strain evidence="5">CGMCC 4.3516</strain>
    </source>
</reference>
<dbReference type="RefSeq" id="WP_091034550.1">
    <property type="nucleotide sequence ID" value="NZ_FNAD01000006.1"/>
</dbReference>
<proteinExistence type="predicted"/>
<feature type="transmembrane region" description="Helical" evidence="2">
    <location>
        <begin position="261"/>
        <end position="285"/>
    </location>
</feature>
<organism evidence="4 5">
    <name type="scientific">Glycomyces harbinensis</name>
    <dbReference type="NCBI Taxonomy" id="58114"/>
    <lineage>
        <taxon>Bacteria</taxon>
        <taxon>Bacillati</taxon>
        <taxon>Actinomycetota</taxon>
        <taxon>Actinomycetes</taxon>
        <taxon>Glycomycetales</taxon>
        <taxon>Glycomycetaceae</taxon>
        <taxon>Glycomyces</taxon>
    </lineage>
</organism>
<keyword evidence="2" id="KW-0472">Membrane</keyword>
<gene>
    <name evidence="4" type="ORF">SAMN05216270_106174</name>
</gene>
<feature type="compositionally biased region" description="Low complexity" evidence="1">
    <location>
        <begin position="11"/>
        <end position="36"/>
    </location>
</feature>